<dbReference type="SUPFAM" id="SSF160631">
    <property type="entry name" value="SMI1/KNR4-like"/>
    <property type="match status" value="1"/>
</dbReference>
<evidence type="ECO:0000313" key="3">
    <source>
        <dbReference type="EMBL" id="AIQ61594.1"/>
    </source>
</evidence>
<dbReference type="HOGENOM" id="CLU_034648_1_0_9"/>
<dbReference type="Proteomes" id="UP000029518">
    <property type="component" value="Chromosome"/>
</dbReference>
<dbReference type="Pfam" id="PF15595">
    <property type="entry name" value="Imm51"/>
    <property type="match status" value="1"/>
</dbReference>
<feature type="domain" description="Knr4/Smi1-like" evidence="2">
    <location>
        <begin position="169"/>
        <end position="308"/>
    </location>
</feature>
<dbReference type="InterPro" id="IPR019734">
    <property type="entry name" value="TPR_rpt"/>
</dbReference>
<dbReference type="RefSeq" id="WP_042218493.1">
    <property type="nucleotide sequence ID" value="NZ_CP009285.1"/>
</dbReference>
<reference evidence="3" key="1">
    <citation type="submission" date="2014-08" db="EMBL/GenBank/DDBJ databases">
        <title>Comparative genomics of the Paenibacillus odorifer group.</title>
        <authorList>
            <person name="den Bakker H.C."/>
            <person name="Tsai Y.-C.Y.-C."/>
            <person name="Martin N."/>
            <person name="Korlach J."/>
            <person name="Wiedmann M."/>
        </authorList>
    </citation>
    <scope>NUCLEOTIDE SEQUENCE [LARGE SCALE GENOMIC DNA]</scope>
    <source>
        <strain evidence="3">DSM 13188</strain>
    </source>
</reference>
<dbReference type="OrthoDB" id="8657476at2"/>
<keyword evidence="4" id="KW-1185">Reference proteome</keyword>
<dbReference type="SUPFAM" id="SSF48452">
    <property type="entry name" value="TPR-like"/>
    <property type="match status" value="1"/>
</dbReference>
<dbReference type="EMBL" id="CP009285">
    <property type="protein sequence ID" value="AIQ61594.1"/>
    <property type="molecule type" value="Genomic_DNA"/>
</dbReference>
<sequence length="576" mass="64689">MDEELLAQLKRWHEENEYQQIVDRIQEIPPDERDYETISQLARAYNNLEHYGEALEQLLSIAGDGGNDPLWHFRIGYSYYYLKQYQQAIHAFERADELEPGDGDTVMLLKWSRSGAHREKREQARRAAALRASTAQGDAGGRDLGAFIEYCSDFWEDSDYARKEYVSAPPDDDLIASVEQELGYKLPSSYIAMMKQQNGGIPRNTCFPVEESTSWAEDHIAISGIAGIGRDKSYALCGDLGSPFMIEEWGYPDIGVVIGDCPSAGHDVVMLDYRYCGPEGEPEVIHVDQENNYEITFLAKDYEAFIRGLVSEEVYDTSEEDKQDDLRKVATGEFSPLLQELCDKAAGVNNIEGIIRSICTAIVEEKGHFSLHADERSTLMYDLEFWLYTSAYPQTSRDQYLEDYSKIIAFGGEFSTGGYASGFISDWLDERLRQGMIVESEGALRFTDIAEEQLLEKLREAEATEAVDVKPFIIVEQDNGGKSVILNAGSYKAEVFAAREEEGFEGNGYDWGSLAAVFLEEQMPELAGIIRFDPEAGMFCAYSSDGAAVVAFASAFKRACEDDVLIRDLFSRAELD</sequence>
<gene>
    <name evidence="3" type="ORF">PBOR_35345</name>
</gene>
<dbReference type="InterPro" id="IPR018958">
    <property type="entry name" value="Knr4/Smi1-like_dom"/>
</dbReference>
<dbReference type="PROSITE" id="PS50005">
    <property type="entry name" value="TPR"/>
    <property type="match status" value="1"/>
</dbReference>
<dbReference type="InterPro" id="IPR037883">
    <property type="entry name" value="Knr4/Smi1-like_sf"/>
</dbReference>
<dbReference type="Pfam" id="PF14568">
    <property type="entry name" value="SUKH_6"/>
    <property type="match status" value="1"/>
</dbReference>
<organism evidence="3 4">
    <name type="scientific">Paenibacillus borealis</name>
    <dbReference type="NCBI Taxonomy" id="160799"/>
    <lineage>
        <taxon>Bacteria</taxon>
        <taxon>Bacillati</taxon>
        <taxon>Bacillota</taxon>
        <taxon>Bacilli</taxon>
        <taxon>Bacillales</taxon>
        <taxon>Paenibacillaceae</taxon>
        <taxon>Paenibacillus</taxon>
    </lineage>
</organism>
<evidence type="ECO:0000259" key="2">
    <source>
        <dbReference type="SMART" id="SM00860"/>
    </source>
</evidence>
<proteinExistence type="predicted"/>
<dbReference type="Gene3D" id="3.40.1580.10">
    <property type="entry name" value="SMI1/KNR4-like"/>
    <property type="match status" value="1"/>
</dbReference>
<feature type="repeat" description="TPR" evidence="1">
    <location>
        <begin position="69"/>
        <end position="102"/>
    </location>
</feature>
<dbReference type="KEGG" id="pbd:PBOR_35345"/>
<dbReference type="InterPro" id="IPR011990">
    <property type="entry name" value="TPR-like_helical_dom_sf"/>
</dbReference>
<evidence type="ECO:0000313" key="4">
    <source>
        <dbReference type="Proteomes" id="UP000029518"/>
    </source>
</evidence>
<accession>A0A089MYV5</accession>
<dbReference type="SMART" id="SM00860">
    <property type="entry name" value="SMI1_KNR4"/>
    <property type="match status" value="1"/>
</dbReference>
<evidence type="ECO:0000256" key="1">
    <source>
        <dbReference type="PROSITE-ProRule" id="PRU00339"/>
    </source>
</evidence>
<dbReference type="SMART" id="SM00028">
    <property type="entry name" value="TPR"/>
    <property type="match status" value="1"/>
</dbReference>
<name>A0A089MYV5_PAEBO</name>
<dbReference type="InterPro" id="IPR028956">
    <property type="entry name" value="Imm51"/>
</dbReference>
<dbReference type="AlphaFoldDB" id="A0A089MYV5"/>
<dbReference type="Gene3D" id="1.25.40.10">
    <property type="entry name" value="Tetratricopeptide repeat domain"/>
    <property type="match status" value="1"/>
</dbReference>
<keyword evidence="1" id="KW-0802">TPR repeat</keyword>
<protein>
    <submittedName>
        <fullName evidence="3">Glucan biosynthesis protein</fullName>
    </submittedName>
</protein>